<reference evidence="7 8" key="1">
    <citation type="submission" date="2018-05" db="EMBL/GenBank/DDBJ databases">
        <title>Genome sequencing and assembly of the regulated plant pathogen Lachnellula willkommii and related sister species for the development of diagnostic species identification markers.</title>
        <authorList>
            <person name="Giroux E."/>
            <person name="Bilodeau G."/>
        </authorList>
    </citation>
    <scope>NUCLEOTIDE SEQUENCE [LARGE SCALE GENOMIC DNA]</scope>
    <source>
        <strain evidence="7 8">CBS 172.35</strain>
    </source>
</reference>
<feature type="domain" description="FAD-binding PCMH-type" evidence="6">
    <location>
        <begin position="28"/>
        <end position="202"/>
    </location>
</feature>
<evidence type="ECO:0000313" key="7">
    <source>
        <dbReference type="EMBL" id="TVY91732.1"/>
    </source>
</evidence>
<dbReference type="EC" id="1.1.3.37" evidence="2"/>
<feature type="signal peptide" evidence="5">
    <location>
        <begin position="1"/>
        <end position="15"/>
    </location>
</feature>
<dbReference type="InterPro" id="IPR010031">
    <property type="entry name" value="FAD_lactone_oxidase-like"/>
</dbReference>
<proteinExistence type="predicted"/>
<dbReference type="Pfam" id="PF04030">
    <property type="entry name" value="ALO"/>
    <property type="match status" value="1"/>
</dbReference>
<dbReference type="Proteomes" id="UP000315522">
    <property type="component" value="Unassembled WGS sequence"/>
</dbReference>
<evidence type="ECO:0000256" key="5">
    <source>
        <dbReference type="SAM" id="SignalP"/>
    </source>
</evidence>
<evidence type="ECO:0000256" key="4">
    <source>
        <dbReference type="ARBA" id="ARBA00033418"/>
    </source>
</evidence>
<feature type="chain" id="PRO_5021738153" description="D-arabinono-1,4-lactone oxidase" evidence="5">
    <location>
        <begin position="16"/>
        <end position="468"/>
    </location>
</feature>
<dbReference type="PANTHER" id="PTHR43762">
    <property type="entry name" value="L-GULONOLACTONE OXIDASE"/>
    <property type="match status" value="1"/>
</dbReference>
<dbReference type="GO" id="GO:0071949">
    <property type="term" value="F:FAD binding"/>
    <property type="evidence" value="ECO:0007669"/>
    <property type="project" value="InterPro"/>
</dbReference>
<evidence type="ECO:0000259" key="6">
    <source>
        <dbReference type="PROSITE" id="PS51387"/>
    </source>
</evidence>
<dbReference type="AlphaFoldDB" id="A0A559MFJ1"/>
<evidence type="ECO:0000313" key="8">
    <source>
        <dbReference type="Proteomes" id="UP000315522"/>
    </source>
</evidence>
<dbReference type="GO" id="GO:0016020">
    <property type="term" value="C:membrane"/>
    <property type="evidence" value="ECO:0007669"/>
    <property type="project" value="InterPro"/>
</dbReference>
<dbReference type="Gene3D" id="3.30.43.10">
    <property type="entry name" value="Uridine Diphospho-n-acetylenolpyruvylglucosamine Reductase, domain 2"/>
    <property type="match status" value="1"/>
</dbReference>
<dbReference type="InterPro" id="IPR016169">
    <property type="entry name" value="FAD-bd_PCMH_sub2"/>
</dbReference>
<organism evidence="7 8">
    <name type="scientific">Lachnellula willkommii</name>
    <dbReference type="NCBI Taxonomy" id="215461"/>
    <lineage>
        <taxon>Eukaryota</taxon>
        <taxon>Fungi</taxon>
        <taxon>Dikarya</taxon>
        <taxon>Ascomycota</taxon>
        <taxon>Pezizomycotina</taxon>
        <taxon>Leotiomycetes</taxon>
        <taxon>Helotiales</taxon>
        <taxon>Lachnaceae</taxon>
        <taxon>Lachnellula</taxon>
    </lineage>
</organism>
<protein>
    <recommendedName>
        <fullName evidence="2">D-arabinono-1,4-lactone oxidase</fullName>
        <ecNumber evidence="2">1.1.3.37</ecNumber>
    </recommendedName>
    <alternativeName>
        <fullName evidence="4">L-galactono-gamma-lactone oxidase</fullName>
    </alternativeName>
</protein>
<evidence type="ECO:0000256" key="1">
    <source>
        <dbReference type="ARBA" id="ARBA00005083"/>
    </source>
</evidence>
<keyword evidence="3" id="KW-0560">Oxidoreductase</keyword>
<dbReference type="InterPro" id="IPR007173">
    <property type="entry name" value="ALO_C"/>
</dbReference>
<dbReference type="EMBL" id="QGML01000477">
    <property type="protein sequence ID" value="TVY91732.1"/>
    <property type="molecule type" value="Genomic_DNA"/>
</dbReference>
<dbReference type="InterPro" id="IPR006094">
    <property type="entry name" value="Oxid_FAD_bind_N"/>
</dbReference>
<name>A0A559MFJ1_9HELO</name>
<dbReference type="PROSITE" id="PS51387">
    <property type="entry name" value="FAD_PCMH"/>
    <property type="match status" value="1"/>
</dbReference>
<evidence type="ECO:0000256" key="2">
    <source>
        <dbReference type="ARBA" id="ARBA00013136"/>
    </source>
</evidence>
<gene>
    <name evidence="7" type="primary">GULLO2</name>
    <name evidence="7" type="ORF">LAWI1_G003877</name>
</gene>
<accession>A0A559MFJ1</accession>
<evidence type="ECO:0000256" key="3">
    <source>
        <dbReference type="ARBA" id="ARBA00023002"/>
    </source>
</evidence>
<comment type="caution">
    <text evidence="7">The sequence shown here is derived from an EMBL/GenBank/DDBJ whole genome shotgun (WGS) entry which is preliminary data.</text>
</comment>
<dbReference type="InterPro" id="IPR036318">
    <property type="entry name" value="FAD-bd_PCMH-like_sf"/>
</dbReference>
<dbReference type="InterPro" id="IPR016166">
    <property type="entry name" value="FAD-bd_PCMH"/>
</dbReference>
<keyword evidence="8" id="KW-1185">Reference proteome</keyword>
<comment type="pathway">
    <text evidence="1">Cofactor biosynthesis; D-erythroascorbate biosynthesis; dehydro-D-arabinono-1,4-lactone from D-arabinose: step 2/2.</text>
</comment>
<dbReference type="Gene3D" id="3.30.465.10">
    <property type="match status" value="1"/>
</dbReference>
<dbReference type="UniPathway" id="UPA00771">
    <property type="reaction ID" value="UER00766"/>
</dbReference>
<dbReference type="PANTHER" id="PTHR43762:SF1">
    <property type="entry name" value="D-ARABINONO-1,4-LACTONE OXIDASE"/>
    <property type="match status" value="1"/>
</dbReference>
<keyword evidence="5" id="KW-0732">Signal</keyword>
<dbReference type="GO" id="GO:0003885">
    <property type="term" value="F:D-arabinono-1,4-lactone oxidase activity"/>
    <property type="evidence" value="ECO:0007669"/>
    <property type="project" value="UniProtKB-EC"/>
</dbReference>
<dbReference type="SUPFAM" id="SSF56176">
    <property type="entry name" value="FAD-binding/transporter-associated domain-like"/>
    <property type="match status" value="1"/>
</dbReference>
<dbReference type="InterPro" id="IPR016167">
    <property type="entry name" value="FAD-bd_PCMH_sub1"/>
</dbReference>
<dbReference type="Pfam" id="PF01565">
    <property type="entry name" value="FAD_binding_4"/>
    <property type="match status" value="1"/>
</dbReference>
<sequence>MNAAVLTLLLTQAIAIPYNTFDGEGFPACHNVSAIVQPSSVDEMVEIVKSAASSNTPLRASGKSHMWYDTMCSDDPSTIIMQTERVHGITNFDLSGGSVMIEAGVTFFELADYLHANGASIGYALVNWNMTIAGAIAMGAHRSSLRETSMVAAGALKIHIIDGNGTIQEIVRDDNNDDWLAASTSLGLLGPIARVKFQIYPDFKVYAQQKTLSESDVLDGDIYGLIAPYATANLWAMVAVYSKSTFSITSFEANTALGLLNSGKYLATSNMLAENLFFGIWEAPNFHDKTTDSAILEWPVYGWNYDVLIGGLYPDQLPEWDYHLNAYTLELAIPVTLANALLKRVRALFDAELAKGIVMTATYRSGINIKFGRPADWSKGAIMFDFPAFRPTVGDNLRFNEPFYHNLATTIINEFPCRPHWTKNTRDVLTQSVKNLEPDHLARFKAVREKFDPKGIFKSVVGEIIGVV</sequence>